<proteinExistence type="predicted"/>
<dbReference type="Proteomes" id="UP000651475">
    <property type="component" value="Unassembled WGS sequence"/>
</dbReference>
<dbReference type="EMBL" id="JACOOJ010000004">
    <property type="protein sequence ID" value="MBC5631777.1"/>
    <property type="molecule type" value="Genomic_DNA"/>
</dbReference>
<feature type="region of interest" description="Disordered" evidence="1">
    <location>
        <begin position="232"/>
        <end position="258"/>
    </location>
</feature>
<accession>A0ABR7DK79</accession>
<evidence type="ECO:0000256" key="1">
    <source>
        <dbReference type="SAM" id="MobiDB-lite"/>
    </source>
</evidence>
<evidence type="ECO:0008006" key="4">
    <source>
        <dbReference type="Google" id="ProtNLM"/>
    </source>
</evidence>
<keyword evidence="3" id="KW-1185">Reference proteome</keyword>
<evidence type="ECO:0000313" key="2">
    <source>
        <dbReference type="EMBL" id="MBC5631777.1"/>
    </source>
</evidence>
<evidence type="ECO:0000313" key="3">
    <source>
        <dbReference type="Proteomes" id="UP000651475"/>
    </source>
</evidence>
<dbReference type="Pfam" id="PF19775">
    <property type="entry name" value="DUF6261"/>
    <property type="match status" value="1"/>
</dbReference>
<dbReference type="InterPro" id="IPR046228">
    <property type="entry name" value="DUF6261"/>
</dbReference>
<name>A0ABR7DK79_9BACT</name>
<gene>
    <name evidence="2" type="ORF">H8S65_03145</name>
</gene>
<dbReference type="RefSeq" id="WP_186928516.1">
    <property type="nucleotide sequence ID" value="NZ_JACOOJ010000004.1"/>
</dbReference>
<sequence>MKQIIDFNKTKLAAEASYQFHLGIQARIKKETADKLEITEEIVRYDNGIARMDRALECLSKSAFTAKMNVADGKRDKIIRILQSQVASPEVYPDVEDQEACMHLNILLESYKDIANAAQEKETGMCRNLIQDFRSDAFKADVTKLGLDKWVTRLEEANEEFDAMVENRISENQTKVTGGVAEPRKQTELAYEDIVAKVNALVRVYGEAKYADFIDYVNARIAYFKTILSHKGIKQPSNPPNNPDIPSSGGEEERPGEL</sequence>
<protein>
    <recommendedName>
        <fullName evidence="4">Hemagglutinin</fullName>
    </recommendedName>
</protein>
<organism evidence="2 3">
    <name type="scientific">Parabacteroides hominis</name>
    <dbReference type="NCBI Taxonomy" id="2763057"/>
    <lineage>
        <taxon>Bacteria</taxon>
        <taxon>Pseudomonadati</taxon>
        <taxon>Bacteroidota</taxon>
        <taxon>Bacteroidia</taxon>
        <taxon>Bacteroidales</taxon>
        <taxon>Tannerellaceae</taxon>
        <taxon>Parabacteroides</taxon>
    </lineage>
</organism>
<reference evidence="2 3" key="1">
    <citation type="submission" date="2020-08" db="EMBL/GenBank/DDBJ databases">
        <title>Genome public.</title>
        <authorList>
            <person name="Liu C."/>
            <person name="Sun Q."/>
        </authorList>
    </citation>
    <scope>NUCLEOTIDE SEQUENCE [LARGE SCALE GENOMIC DNA]</scope>
    <source>
        <strain evidence="2 3">NSJ-79</strain>
    </source>
</reference>
<comment type="caution">
    <text evidence="2">The sequence shown here is derived from an EMBL/GenBank/DDBJ whole genome shotgun (WGS) entry which is preliminary data.</text>
</comment>